<protein>
    <submittedName>
        <fullName evidence="6">Transcriptional regulator, LysR family</fullName>
    </submittedName>
</protein>
<dbReference type="SUPFAM" id="SSF53850">
    <property type="entry name" value="Periplasmic binding protein-like II"/>
    <property type="match status" value="1"/>
</dbReference>
<dbReference type="eggNOG" id="COG0583">
    <property type="taxonomic scope" value="Bacteria"/>
</dbReference>
<dbReference type="FunFam" id="1.10.10.10:FF:000001">
    <property type="entry name" value="LysR family transcriptional regulator"/>
    <property type="match status" value="1"/>
</dbReference>
<dbReference type="Proteomes" id="UP000006693">
    <property type="component" value="Chromosome 2"/>
</dbReference>
<evidence type="ECO:0000256" key="1">
    <source>
        <dbReference type="ARBA" id="ARBA00009437"/>
    </source>
</evidence>
<gene>
    <name evidence="6" type="ordered locus">BMAA1103</name>
</gene>
<evidence type="ECO:0000256" key="3">
    <source>
        <dbReference type="ARBA" id="ARBA00023125"/>
    </source>
</evidence>
<dbReference type="InterPro" id="IPR036388">
    <property type="entry name" value="WH-like_DNA-bd_sf"/>
</dbReference>
<dbReference type="PROSITE" id="PS50931">
    <property type="entry name" value="HTH_LYSR"/>
    <property type="match status" value="1"/>
</dbReference>
<dbReference type="InterPro" id="IPR005119">
    <property type="entry name" value="LysR_subst-bd"/>
</dbReference>
<dbReference type="Pfam" id="PF03466">
    <property type="entry name" value="LysR_substrate"/>
    <property type="match status" value="1"/>
</dbReference>
<keyword evidence="7" id="KW-1185">Reference proteome</keyword>
<dbReference type="GO" id="GO:0003700">
    <property type="term" value="F:DNA-binding transcription factor activity"/>
    <property type="evidence" value="ECO:0007669"/>
    <property type="project" value="InterPro"/>
</dbReference>
<dbReference type="SUPFAM" id="SSF46785">
    <property type="entry name" value="Winged helix' DNA-binding domain"/>
    <property type="match status" value="1"/>
</dbReference>
<comment type="similarity">
    <text evidence="1">Belongs to the LysR transcriptional regulatory family.</text>
</comment>
<dbReference type="PANTHER" id="PTHR30537:SF72">
    <property type="entry name" value="LYSR FAMILY TRANSCRIPTIONAL REGULATOR"/>
    <property type="match status" value="1"/>
</dbReference>
<dbReference type="KEGG" id="bma:BMAA1103"/>
<feature type="domain" description="HTH lysR-type" evidence="5">
    <location>
        <begin position="1"/>
        <end position="59"/>
    </location>
</feature>
<dbReference type="PANTHER" id="PTHR30537">
    <property type="entry name" value="HTH-TYPE TRANSCRIPTIONAL REGULATOR"/>
    <property type="match status" value="1"/>
</dbReference>
<dbReference type="GO" id="GO:0043565">
    <property type="term" value="F:sequence-specific DNA binding"/>
    <property type="evidence" value="ECO:0007669"/>
    <property type="project" value="TreeGrafter"/>
</dbReference>
<dbReference type="PATRIC" id="fig|243160.12.peg.4640"/>
<evidence type="ECO:0000256" key="4">
    <source>
        <dbReference type="ARBA" id="ARBA00023163"/>
    </source>
</evidence>
<keyword evidence="2" id="KW-0805">Transcription regulation</keyword>
<dbReference type="InterPro" id="IPR058163">
    <property type="entry name" value="LysR-type_TF_proteobact-type"/>
</dbReference>
<keyword evidence="4" id="KW-0804">Transcription</keyword>
<dbReference type="Pfam" id="PF00126">
    <property type="entry name" value="HTH_1"/>
    <property type="match status" value="1"/>
</dbReference>
<dbReference type="Gene3D" id="3.40.190.290">
    <property type="match status" value="1"/>
</dbReference>
<sequence>MDRFQEMQVFVRIAERQSFSRASDDLRIPRATVTNLMKRMEARLGARLLERTTRTVCLTQDGEAYYRRCVRLIADLEEAEGAFRAAAPRGLLRVNLQGTLARYFVVPALPDFLARYPGIRLHIGEDDRFVDLVREGVDCVLRSGNLQDSSMVGRRVAQLEQVTVASPGYLARHGEPAELAALAAHRAVDYVSSATGKPMPLEFTVDGRVTEVRLDAAISVAGVELYTGAAVAGLGIVQVPRYRIADELADGRLRIVLGAYPPPPMPVSVLYPHSRQLSSRVRAFAQWLRERFDAAQAGRATARAARRALRVPPRARRRRLGRNRRKRCYRGGRVARFVFVVANTPDAGGTR</sequence>
<dbReference type="GO" id="GO:0006351">
    <property type="term" value="P:DNA-templated transcription"/>
    <property type="evidence" value="ECO:0007669"/>
    <property type="project" value="TreeGrafter"/>
</dbReference>
<evidence type="ECO:0000259" key="5">
    <source>
        <dbReference type="PROSITE" id="PS50931"/>
    </source>
</evidence>
<organism evidence="6 7">
    <name type="scientific">Burkholderia mallei (strain ATCC 23344)</name>
    <dbReference type="NCBI Taxonomy" id="243160"/>
    <lineage>
        <taxon>Bacteria</taxon>
        <taxon>Pseudomonadati</taxon>
        <taxon>Pseudomonadota</taxon>
        <taxon>Betaproteobacteria</taxon>
        <taxon>Burkholderiales</taxon>
        <taxon>Burkholderiaceae</taxon>
        <taxon>Burkholderia</taxon>
        <taxon>pseudomallei group</taxon>
    </lineage>
</organism>
<dbReference type="InterPro" id="IPR036390">
    <property type="entry name" value="WH_DNA-bd_sf"/>
</dbReference>
<dbReference type="Gene3D" id="1.10.10.10">
    <property type="entry name" value="Winged helix-like DNA-binding domain superfamily/Winged helix DNA-binding domain"/>
    <property type="match status" value="1"/>
</dbReference>
<reference evidence="6 7" key="1">
    <citation type="journal article" date="2004" name="Proc. Natl. Acad. Sci. U.S.A.">
        <title>Structural flexibility in the Burkholderia mallei genome.</title>
        <authorList>
            <person name="Nierman W.C."/>
            <person name="DeShazer D."/>
            <person name="Kim H.S."/>
            <person name="Tettelin H."/>
            <person name="Nelson K.E."/>
            <person name="Feldblyum T."/>
            <person name="Ulrich R.L."/>
            <person name="Ronning C.M."/>
            <person name="Brinkac L.M."/>
            <person name="Daugherty S.C."/>
            <person name="Davidsen T.D."/>
            <person name="Deboy R.T."/>
            <person name="Dimitrov G."/>
            <person name="Dodson R.J."/>
            <person name="Durkin A.S."/>
            <person name="Gwinn M.L."/>
            <person name="Haft D.H."/>
            <person name="Khouri H."/>
            <person name="Kolonay J.F."/>
            <person name="Madupu R."/>
            <person name="Mohammoud Y."/>
            <person name="Nelson W.C."/>
            <person name="Radune D."/>
            <person name="Romero C.M."/>
            <person name="Sarria S."/>
            <person name="Selengut J."/>
            <person name="Shamblin C."/>
            <person name="Sullivan S.A."/>
            <person name="White O."/>
            <person name="Yu Y."/>
            <person name="Zafar N."/>
            <person name="Zhou L."/>
            <person name="Fraser C.M."/>
        </authorList>
    </citation>
    <scope>NUCLEOTIDE SEQUENCE [LARGE SCALE GENOMIC DNA]</scope>
    <source>
        <strain evidence="6 7">ATCC 23344</strain>
    </source>
</reference>
<name>A0A0H2WCP2_BURMA</name>
<dbReference type="EMBL" id="CP000011">
    <property type="protein sequence ID" value="AAU46268.1"/>
    <property type="molecule type" value="Genomic_DNA"/>
</dbReference>
<proteinExistence type="inferred from homology"/>
<dbReference type="InterPro" id="IPR000847">
    <property type="entry name" value="LysR_HTH_N"/>
</dbReference>
<dbReference type="HOGENOM" id="CLU_039613_16_3_4"/>
<keyword evidence="3" id="KW-0238">DNA-binding</keyword>
<dbReference type="CDD" id="cd08472">
    <property type="entry name" value="PBP2_CrgA_like_3"/>
    <property type="match status" value="1"/>
</dbReference>
<evidence type="ECO:0000313" key="7">
    <source>
        <dbReference type="Proteomes" id="UP000006693"/>
    </source>
</evidence>
<accession>A0A0H2WCP2</accession>
<evidence type="ECO:0000256" key="2">
    <source>
        <dbReference type="ARBA" id="ARBA00023015"/>
    </source>
</evidence>
<evidence type="ECO:0000313" key="6">
    <source>
        <dbReference type="EMBL" id="AAU46268.1"/>
    </source>
</evidence>
<dbReference type="AlphaFoldDB" id="A0A0H2WCP2"/>